<dbReference type="InterPro" id="IPR050147">
    <property type="entry name" value="Ser/Thr_Dehydratase"/>
</dbReference>
<proteinExistence type="inferred from homology"/>
<dbReference type="FunFam" id="3.40.50.1100:FF:000005">
    <property type="entry name" value="Threonine dehydratase catabolic"/>
    <property type="match status" value="1"/>
</dbReference>
<keyword evidence="10 12" id="KW-0100">Branched-chain amino acid biosynthesis</keyword>
<dbReference type="Gene3D" id="3.40.50.1100">
    <property type="match status" value="2"/>
</dbReference>
<dbReference type="InterPro" id="IPR036052">
    <property type="entry name" value="TrpB-like_PALP_sf"/>
</dbReference>
<evidence type="ECO:0000313" key="15">
    <source>
        <dbReference type="EMBL" id="SEI53504.1"/>
    </source>
</evidence>
<dbReference type="RefSeq" id="WP_068620522.1">
    <property type="nucleotide sequence ID" value="NZ_FJNB01000001.1"/>
</dbReference>
<comment type="cofactor">
    <cofactor evidence="2 12">
        <name>pyridoxal 5'-phosphate</name>
        <dbReference type="ChEBI" id="CHEBI:597326"/>
    </cofactor>
</comment>
<protein>
    <recommendedName>
        <fullName evidence="12">L-threonine dehydratase</fullName>
        <ecNumber evidence="12">4.3.1.19</ecNumber>
    </recommendedName>
    <alternativeName>
        <fullName evidence="12">Threonine deaminase</fullName>
    </alternativeName>
</protein>
<gene>
    <name evidence="12" type="primary">ilvA</name>
    <name evidence="15" type="ORF">SAMN05216375_101144</name>
    <name evidence="14" type="ORF">TR210_123</name>
</gene>
<comment type="pathway">
    <text evidence="3 12">Amino-acid biosynthesis; L-isoleucine biosynthesis; 2-oxobutanoate from L-threonine: step 1/1.</text>
</comment>
<evidence type="ECO:0000256" key="3">
    <source>
        <dbReference type="ARBA" id="ARBA00004810"/>
    </source>
</evidence>
<dbReference type="CDD" id="cd01562">
    <property type="entry name" value="Thr-dehyd"/>
    <property type="match status" value="1"/>
</dbReference>
<dbReference type="CDD" id="cd04907">
    <property type="entry name" value="ACT_ThrD-I_2"/>
    <property type="match status" value="1"/>
</dbReference>
<evidence type="ECO:0000256" key="10">
    <source>
        <dbReference type="ARBA" id="ARBA00023304"/>
    </source>
</evidence>
<dbReference type="GO" id="GO:0030170">
    <property type="term" value="F:pyridoxal phosphate binding"/>
    <property type="evidence" value="ECO:0007669"/>
    <property type="project" value="InterPro"/>
</dbReference>
<dbReference type="Proteomes" id="UP000199280">
    <property type="component" value="Unassembled WGS sequence"/>
</dbReference>
<evidence type="ECO:0000256" key="4">
    <source>
        <dbReference type="ARBA" id="ARBA00010869"/>
    </source>
</evidence>
<dbReference type="Pfam" id="PF00291">
    <property type="entry name" value="PALP"/>
    <property type="match status" value="1"/>
</dbReference>
<evidence type="ECO:0000313" key="17">
    <source>
        <dbReference type="Proteomes" id="UP000199280"/>
    </source>
</evidence>
<name>A0A143Y6V6_9LACT</name>
<comment type="function">
    <text evidence="11 12">Catalyzes the anaerobic formation of alpha-ketobutyrate and ammonia from threonine in a two-step reaction. The first step involved a dehydration of threonine and a production of enamine intermediates (aminocrotonate), which tautomerizes to its imine form (iminobutyrate). Both intermediates are unstable and short-lived. The second step is the nonenzymatic hydrolysis of the enamine/imine intermediates to form 2-ketobutyrate and free ammonia. In the low water environment of the cell, the second step is accelerated by RidA.</text>
</comment>
<dbReference type="EC" id="4.3.1.19" evidence="12"/>
<dbReference type="STRING" id="640938.TR210_123"/>
<sequence>MTDELVNKEDVLKAYKVLRNVVKQTPLQHDAYLSQKYHANIFLKREDLQIVRSFKLRGAYYAISQLSEAETEYGVTCASAGNHAQGVAYTCNHLGIKATIFMPSTTPSQKIDQVRYFGKDFVEIKLIGDTFDESNEAAHAYADEHNLTFIEPFNNRNVIAGQGTLAVEIHQDLVAEGETADMVFAAIGGGGLISGVSSYIKEAMPETKIIGVESLGAPGMKVSLEANKVTTLTDIDKFCDGTAVATVGDLTFRHCQKNVDDILVVPEGQVCGTIIDLYTKQAIVAEPSGALSVSALEQYKDEIKGKTVVCIVSGGNNDINRMAEIDERALLYQGLKHYFIVNFPQRAGALKEFVNDILGANDDITKFEYTKKVHRSEGPVLIGILLKDKDNLEGLLARLEKFDPHYISVNENSKLYSFLI</sequence>
<keyword evidence="9 12" id="KW-0456">Lyase</keyword>
<dbReference type="GO" id="GO:0004794">
    <property type="term" value="F:threonine deaminase activity"/>
    <property type="evidence" value="ECO:0007669"/>
    <property type="project" value="UniProtKB-UniRule"/>
</dbReference>
<reference evidence="14 16" key="1">
    <citation type="submission" date="2016-02" db="EMBL/GenBank/DDBJ databases">
        <authorList>
            <person name="Wen L."/>
            <person name="He K."/>
            <person name="Yang H."/>
        </authorList>
    </citation>
    <scope>NUCLEOTIDE SEQUENCE [LARGE SCALE GENOMIC DNA]</scope>
    <source>
        <strain evidence="14">Trichococcus_R210</strain>
    </source>
</reference>
<organism evidence="14 16">
    <name type="scientific">Trichococcus ilyis</name>
    <dbReference type="NCBI Taxonomy" id="640938"/>
    <lineage>
        <taxon>Bacteria</taxon>
        <taxon>Bacillati</taxon>
        <taxon>Bacillota</taxon>
        <taxon>Bacilli</taxon>
        <taxon>Lactobacillales</taxon>
        <taxon>Carnobacteriaceae</taxon>
        <taxon>Trichococcus</taxon>
    </lineage>
</organism>
<evidence type="ECO:0000256" key="1">
    <source>
        <dbReference type="ARBA" id="ARBA00001274"/>
    </source>
</evidence>
<dbReference type="PANTHER" id="PTHR48078">
    <property type="entry name" value="THREONINE DEHYDRATASE, MITOCHONDRIAL-RELATED"/>
    <property type="match status" value="1"/>
</dbReference>
<evidence type="ECO:0000256" key="6">
    <source>
        <dbReference type="ARBA" id="ARBA00022605"/>
    </source>
</evidence>
<dbReference type="OrthoDB" id="9811476at2"/>
<dbReference type="InterPro" id="IPR011820">
    <property type="entry name" value="IlvA"/>
</dbReference>
<comment type="similarity">
    <text evidence="4 12">Belongs to the serine/threonine dehydratase family.</text>
</comment>
<dbReference type="NCBIfam" id="TIGR02079">
    <property type="entry name" value="THD1"/>
    <property type="match status" value="1"/>
</dbReference>
<evidence type="ECO:0000313" key="14">
    <source>
        <dbReference type="EMBL" id="CZQ81279.1"/>
    </source>
</evidence>
<dbReference type="GO" id="GO:0009097">
    <property type="term" value="P:isoleucine biosynthetic process"/>
    <property type="evidence" value="ECO:0007669"/>
    <property type="project" value="UniProtKB-UniRule"/>
</dbReference>
<dbReference type="EMBL" id="FNYT01000001">
    <property type="protein sequence ID" value="SEI53504.1"/>
    <property type="molecule type" value="Genomic_DNA"/>
</dbReference>
<comment type="catalytic activity">
    <reaction evidence="1 12">
        <text>L-threonine = 2-oxobutanoate + NH4(+)</text>
        <dbReference type="Rhea" id="RHEA:22108"/>
        <dbReference type="ChEBI" id="CHEBI:16763"/>
        <dbReference type="ChEBI" id="CHEBI:28938"/>
        <dbReference type="ChEBI" id="CHEBI:57926"/>
        <dbReference type="EC" id="4.3.1.19"/>
    </reaction>
</comment>
<comment type="subunit">
    <text evidence="5 12">Homotetramer.</text>
</comment>
<evidence type="ECO:0000256" key="2">
    <source>
        <dbReference type="ARBA" id="ARBA00001933"/>
    </source>
</evidence>
<dbReference type="SUPFAM" id="SSF55021">
    <property type="entry name" value="ACT-like"/>
    <property type="match status" value="1"/>
</dbReference>
<evidence type="ECO:0000256" key="7">
    <source>
        <dbReference type="ARBA" id="ARBA00022624"/>
    </source>
</evidence>
<keyword evidence="7 12" id="KW-0412">Isoleucine biosynthesis</keyword>
<dbReference type="PROSITE" id="PS00165">
    <property type="entry name" value="DEHYDRATASE_SER_THR"/>
    <property type="match status" value="1"/>
</dbReference>
<feature type="domain" description="ACT-like" evidence="13">
    <location>
        <begin position="337"/>
        <end position="411"/>
    </location>
</feature>
<dbReference type="InterPro" id="IPR001926">
    <property type="entry name" value="TrpB-like_PALP"/>
</dbReference>
<dbReference type="PROSITE" id="PS51672">
    <property type="entry name" value="ACT_LIKE"/>
    <property type="match status" value="1"/>
</dbReference>
<dbReference type="InterPro" id="IPR045865">
    <property type="entry name" value="ACT-like_dom_sf"/>
</dbReference>
<dbReference type="EMBL" id="FJNB01000001">
    <property type="protein sequence ID" value="CZQ81279.1"/>
    <property type="molecule type" value="Genomic_DNA"/>
</dbReference>
<keyword evidence="6 12" id="KW-0028">Amino-acid biosynthesis</keyword>
<dbReference type="NCBIfam" id="NF006390">
    <property type="entry name" value="PRK08639.1"/>
    <property type="match status" value="1"/>
</dbReference>
<dbReference type="GO" id="GO:0006565">
    <property type="term" value="P:L-serine catabolic process"/>
    <property type="evidence" value="ECO:0007669"/>
    <property type="project" value="TreeGrafter"/>
</dbReference>
<dbReference type="Pfam" id="PF00585">
    <property type="entry name" value="Thr_dehydrat_C"/>
    <property type="match status" value="1"/>
</dbReference>
<accession>A0A143Y6V6</accession>
<dbReference type="GO" id="GO:0006567">
    <property type="term" value="P:L-threonine catabolic process"/>
    <property type="evidence" value="ECO:0007669"/>
    <property type="project" value="TreeGrafter"/>
</dbReference>
<evidence type="ECO:0000256" key="11">
    <source>
        <dbReference type="ARBA" id="ARBA00025527"/>
    </source>
</evidence>
<dbReference type="InterPro" id="IPR001721">
    <property type="entry name" value="TD_ACT-like"/>
</dbReference>
<dbReference type="FunFam" id="3.40.1020.10:FF:000002">
    <property type="entry name" value="L-threonine dehydratase"/>
    <property type="match status" value="1"/>
</dbReference>
<dbReference type="SUPFAM" id="SSF53686">
    <property type="entry name" value="Tryptophan synthase beta subunit-like PLP-dependent enzymes"/>
    <property type="match status" value="1"/>
</dbReference>
<keyword evidence="8 12" id="KW-0663">Pyridoxal phosphate</keyword>
<dbReference type="UniPathway" id="UPA00047">
    <property type="reaction ID" value="UER00054"/>
</dbReference>
<dbReference type="Proteomes" id="UP000076878">
    <property type="component" value="Unassembled WGS sequence"/>
</dbReference>
<dbReference type="InterPro" id="IPR000634">
    <property type="entry name" value="Ser/Thr_deHydtase_PyrdxlP-BS"/>
</dbReference>
<evidence type="ECO:0000256" key="8">
    <source>
        <dbReference type="ARBA" id="ARBA00022898"/>
    </source>
</evidence>
<evidence type="ECO:0000256" key="12">
    <source>
        <dbReference type="RuleBase" id="RU362012"/>
    </source>
</evidence>
<dbReference type="PANTHER" id="PTHR48078:SF11">
    <property type="entry name" value="THREONINE DEHYDRATASE, MITOCHONDRIAL"/>
    <property type="match status" value="1"/>
</dbReference>
<dbReference type="GO" id="GO:0003941">
    <property type="term" value="F:L-serine ammonia-lyase activity"/>
    <property type="evidence" value="ECO:0007669"/>
    <property type="project" value="TreeGrafter"/>
</dbReference>
<reference evidence="15 17" key="2">
    <citation type="submission" date="2016-10" db="EMBL/GenBank/DDBJ databases">
        <authorList>
            <person name="Varghese N."/>
            <person name="Submissions S."/>
        </authorList>
    </citation>
    <scope>NUCLEOTIDE SEQUENCE [LARGE SCALE GENOMIC DNA]</scope>
    <source>
        <strain evidence="15 17">DSM 22150</strain>
    </source>
</reference>
<evidence type="ECO:0000256" key="5">
    <source>
        <dbReference type="ARBA" id="ARBA00011881"/>
    </source>
</evidence>
<evidence type="ECO:0000256" key="9">
    <source>
        <dbReference type="ARBA" id="ARBA00023239"/>
    </source>
</evidence>
<keyword evidence="17" id="KW-1185">Reference proteome</keyword>
<evidence type="ECO:0000259" key="13">
    <source>
        <dbReference type="PROSITE" id="PS51672"/>
    </source>
</evidence>
<dbReference type="AlphaFoldDB" id="A0A143Y6V6"/>
<evidence type="ECO:0000313" key="16">
    <source>
        <dbReference type="Proteomes" id="UP000076878"/>
    </source>
</evidence>